<feature type="domain" description="Fibronectin type-III" evidence="1">
    <location>
        <begin position="16"/>
        <end position="110"/>
    </location>
</feature>
<dbReference type="OrthoDB" id="6127268at2759"/>
<reference evidence="2" key="1">
    <citation type="submission" date="2021-03" db="EMBL/GenBank/DDBJ databases">
        <authorList>
            <person name="Bekaert M."/>
        </authorList>
    </citation>
    <scope>NUCLEOTIDE SEQUENCE</scope>
</reference>
<gene>
    <name evidence="2" type="ORF">MEDL_40887</name>
</gene>
<protein>
    <recommendedName>
        <fullName evidence="1">Fibronectin type-III domain-containing protein</fullName>
    </recommendedName>
</protein>
<dbReference type="InterPro" id="IPR036116">
    <property type="entry name" value="FN3_sf"/>
</dbReference>
<evidence type="ECO:0000313" key="2">
    <source>
        <dbReference type="EMBL" id="CAG2227894.1"/>
    </source>
</evidence>
<dbReference type="PROSITE" id="PS50853">
    <property type="entry name" value="FN3"/>
    <property type="match status" value="1"/>
</dbReference>
<dbReference type="SMART" id="SM00060">
    <property type="entry name" value="FN3"/>
    <property type="match status" value="1"/>
</dbReference>
<evidence type="ECO:0000313" key="3">
    <source>
        <dbReference type="Proteomes" id="UP000683360"/>
    </source>
</evidence>
<sequence length="233" mass="26346">MIKLYALTYSTDKPEAPLNFSVETTTFRSANLSWIVGFNGGHEQTFTVQFKTTDGDGATNSVQTSDAKTGSKVYYILDQLKPDTLYHVMVLSTNTYGYRNASLEFKTEEPTESNVLYAAVDKVQQKFKRRNTEDEIETANDEYAVVDKSNRKINFTDDDTTYANQGDADLLIRQPSKKSHLDGKNKDGLTYIEVSFTRKPKNKRVIIGAENRTNYVDIDFTRTADPLPETADE</sequence>
<accession>A0A8S3TFA9</accession>
<dbReference type="InterPro" id="IPR013783">
    <property type="entry name" value="Ig-like_fold"/>
</dbReference>
<comment type="caution">
    <text evidence="2">The sequence shown here is derived from an EMBL/GenBank/DDBJ whole genome shotgun (WGS) entry which is preliminary data.</text>
</comment>
<dbReference type="CDD" id="cd00063">
    <property type="entry name" value="FN3"/>
    <property type="match status" value="1"/>
</dbReference>
<dbReference type="AlphaFoldDB" id="A0A8S3TFA9"/>
<dbReference type="EMBL" id="CAJPWZ010001981">
    <property type="protein sequence ID" value="CAG2227894.1"/>
    <property type="molecule type" value="Genomic_DNA"/>
</dbReference>
<dbReference type="Gene3D" id="2.60.40.10">
    <property type="entry name" value="Immunoglobulins"/>
    <property type="match status" value="1"/>
</dbReference>
<dbReference type="Proteomes" id="UP000683360">
    <property type="component" value="Unassembled WGS sequence"/>
</dbReference>
<dbReference type="SUPFAM" id="SSF49265">
    <property type="entry name" value="Fibronectin type III"/>
    <property type="match status" value="1"/>
</dbReference>
<name>A0A8S3TFA9_MYTED</name>
<dbReference type="InterPro" id="IPR003961">
    <property type="entry name" value="FN3_dom"/>
</dbReference>
<dbReference type="Pfam" id="PF00041">
    <property type="entry name" value="fn3"/>
    <property type="match status" value="1"/>
</dbReference>
<keyword evidence="3" id="KW-1185">Reference proteome</keyword>
<organism evidence="2 3">
    <name type="scientific">Mytilus edulis</name>
    <name type="common">Blue mussel</name>
    <dbReference type="NCBI Taxonomy" id="6550"/>
    <lineage>
        <taxon>Eukaryota</taxon>
        <taxon>Metazoa</taxon>
        <taxon>Spiralia</taxon>
        <taxon>Lophotrochozoa</taxon>
        <taxon>Mollusca</taxon>
        <taxon>Bivalvia</taxon>
        <taxon>Autobranchia</taxon>
        <taxon>Pteriomorphia</taxon>
        <taxon>Mytilida</taxon>
        <taxon>Mytiloidea</taxon>
        <taxon>Mytilidae</taxon>
        <taxon>Mytilinae</taxon>
        <taxon>Mytilus</taxon>
    </lineage>
</organism>
<evidence type="ECO:0000259" key="1">
    <source>
        <dbReference type="PROSITE" id="PS50853"/>
    </source>
</evidence>
<proteinExistence type="predicted"/>